<protein>
    <recommendedName>
        <fullName evidence="3">Catalytic LigB subunit of aromatic ring-opening dioxygenase</fullName>
    </recommendedName>
</protein>
<keyword evidence="2" id="KW-1185">Reference proteome</keyword>
<dbReference type="EMBL" id="FNDJ01000001">
    <property type="protein sequence ID" value="SDG93691.1"/>
    <property type="molecule type" value="Genomic_DNA"/>
</dbReference>
<dbReference type="RefSeq" id="WP_090927863.1">
    <property type="nucleotide sequence ID" value="NZ_FNDJ01000001.1"/>
</dbReference>
<evidence type="ECO:0000313" key="1">
    <source>
        <dbReference type="EMBL" id="SDG93691.1"/>
    </source>
</evidence>
<dbReference type="Proteomes" id="UP000199202">
    <property type="component" value="Unassembled WGS sequence"/>
</dbReference>
<evidence type="ECO:0008006" key="3">
    <source>
        <dbReference type="Google" id="ProtNLM"/>
    </source>
</evidence>
<dbReference type="OrthoDB" id="4543339at2"/>
<accession>A0A1G7YB55</accession>
<proteinExistence type="predicted"/>
<gene>
    <name evidence="1" type="ORF">SAMN05421869_10165</name>
</gene>
<name>A0A1G7YB55_9ACTN</name>
<dbReference type="AlphaFoldDB" id="A0A1G7YB55"/>
<evidence type="ECO:0000313" key="2">
    <source>
        <dbReference type="Proteomes" id="UP000199202"/>
    </source>
</evidence>
<dbReference type="STRING" id="633440.SAMN05421869_10165"/>
<organism evidence="1 2">
    <name type="scientific">Nonomuraea jiangxiensis</name>
    <dbReference type="NCBI Taxonomy" id="633440"/>
    <lineage>
        <taxon>Bacteria</taxon>
        <taxon>Bacillati</taxon>
        <taxon>Actinomycetota</taxon>
        <taxon>Actinomycetes</taxon>
        <taxon>Streptosporangiales</taxon>
        <taxon>Streptosporangiaceae</taxon>
        <taxon>Nonomuraea</taxon>
    </lineage>
</organism>
<reference evidence="1 2" key="1">
    <citation type="submission" date="2016-10" db="EMBL/GenBank/DDBJ databases">
        <authorList>
            <person name="de Groot N.N."/>
        </authorList>
    </citation>
    <scope>NUCLEOTIDE SEQUENCE [LARGE SCALE GENOMIC DNA]</scope>
    <source>
        <strain evidence="1 2">CGMCC 4.6533</strain>
    </source>
</reference>
<sequence>MLVAAAVCPPTPLVVLGLPELRSACRAAVSELAAARPDALLVVGGAETAGTYDGRAAGTLRPWGLDVTAGHGEPVLPLSLTVGRALLEDRVPDGFEAVAFDATSEECRTAGEKLAASAERVALLVMADGSACLTPRAPGRYDAAAEPYDTLIANALGEADGAALAALDPGVADRLWVGGRAALQVLAGAASMGAFRGRLLMRQAPYGVGYFAGLWV</sequence>
<dbReference type="Gene3D" id="3.40.830.10">
    <property type="entry name" value="LigB-like"/>
    <property type="match status" value="1"/>
</dbReference>